<reference evidence="8 9" key="1">
    <citation type="submission" date="2017-10" db="EMBL/GenBank/DDBJ databases">
        <title>Novel microbial diversity and functional potential in the marine mammal oral microbiome.</title>
        <authorList>
            <person name="Dudek N.K."/>
            <person name="Sun C.L."/>
            <person name="Burstein D."/>
            <person name="Kantor R.S."/>
            <person name="Aliaga Goltsman D.S."/>
            <person name="Bik E.M."/>
            <person name="Thomas B.C."/>
            <person name="Banfield J.F."/>
            <person name="Relman D.A."/>
        </authorList>
    </citation>
    <scope>NUCLEOTIDE SEQUENCE [LARGE SCALE GENOMIC DNA]</scope>
    <source>
        <strain evidence="8">DOLJORAL78_47_16</strain>
    </source>
</reference>
<dbReference type="InterPro" id="IPR000719">
    <property type="entry name" value="Prot_kinase_dom"/>
</dbReference>
<evidence type="ECO:0000256" key="6">
    <source>
        <dbReference type="SAM" id="MobiDB-lite"/>
    </source>
</evidence>
<dbReference type="PROSITE" id="PS50011">
    <property type="entry name" value="PROTEIN_KINASE_DOM"/>
    <property type="match status" value="1"/>
</dbReference>
<dbReference type="Gene3D" id="3.30.200.20">
    <property type="entry name" value="Phosphorylase Kinase, domain 1"/>
    <property type="match status" value="1"/>
</dbReference>
<dbReference type="PRINTS" id="PR00320">
    <property type="entry name" value="GPROTEINBRPT"/>
</dbReference>
<feature type="repeat" description="TPR" evidence="4">
    <location>
        <begin position="413"/>
        <end position="446"/>
    </location>
</feature>
<feature type="repeat" description="WD" evidence="3">
    <location>
        <begin position="718"/>
        <end position="758"/>
    </location>
</feature>
<gene>
    <name evidence="8" type="ORF">CSA56_14855</name>
</gene>
<evidence type="ECO:0000256" key="5">
    <source>
        <dbReference type="PROSITE-ProRule" id="PRU10141"/>
    </source>
</evidence>
<dbReference type="InterPro" id="IPR015943">
    <property type="entry name" value="WD40/YVTN_repeat-like_dom_sf"/>
</dbReference>
<evidence type="ECO:0000256" key="4">
    <source>
        <dbReference type="PROSITE-ProRule" id="PRU00339"/>
    </source>
</evidence>
<keyword evidence="1 3" id="KW-0853">WD repeat</keyword>
<feature type="region of interest" description="Disordered" evidence="6">
    <location>
        <begin position="1"/>
        <end position="80"/>
    </location>
</feature>
<dbReference type="InterPro" id="IPR019734">
    <property type="entry name" value="TPR_rpt"/>
</dbReference>
<dbReference type="InterPro" id="IPR020472">
    <property type="entry name" value="WD40_PAC1"/>
</dbReference>
<dbReference type="InterPro" id="IPR001680">
    <property type="entry name" value="WD40_rpt"/>
</dbReference>
<dbReference type="SUPFAM" id="SSF48452">
    <property type="entry name" value="TPR-like"/>
    <property type="match status" value="1"/>
</dbReference>
<evidence type="ECO:0000256" key="1">
    <source>
        <dbReference type="ARBA" id="ARBA00022574"/>
    </source>
</evidence>
<feature type="repeat" description="WD" evidence="3">
    <location>
        <begin position="964"/>
        <end position="1005"/>
    </location>
</feature>
<keyword evidence="2" id="KW-0677">Repeat</keyword>
<protein>
    <recommendedName>
        <fullName evidence="7">Protein kinase domain-containing protein</fullName>
    </recommendedName>
</protein>
<dbReference type="InterPro" id="IPR019775">
    <property type="entry name" value="WD40_repeat_CS"/>
</dbReference>
<feature type="repeat" description="WD" evidence="3">
    <location>
        <begin position="801"/>
        <end position="842"/>
    </location>
</feature>
<accession>A0A2G6KA97</accession>
<dbReference type="PANTHER" id="PTHR19848:SF8">
    <property type="entry name" value="F-BOX AND WD REPEAT DOMAIN CONTAINING 7"/>
    <property type="match status" value="1"/>
</dbReference>
<feature type="repeat" description="WD" evidence="3">
    <location>
        <begin position="1455"/>
        <end position="1496"/>
    </location>
</feature>
<dbReference type="Pfam" id="PF00069">
    <property type="entry name" value="Pkinase"/>
    <property type="match status" value="1"/>
</dbReference>
<evidence type="ECO:0000256" key="3">
    <source>
        <dbReference type="PROSITE-ProRule" id="PRU00221"/>
    </source>
</evidence>
<feature type="repeat" description="WD" evidence="3">
    <location>
        <begin position="633"/>
        <end position="675"/>
    </location>
</feature>
<dbReference type="SMART" id="SM00220">
    <property type="entry name" value="S_TKc"/>
    <property type="match status" value="1"/>
</dbReference>
<dbReference type="PROSITE" id="PS00107">
    <property type="entry name" value="PROTEIN_KINASE_ATP"/>
    <property type="match status" value="1"/>
</dbReference>
<feature type="repeat" description="WD" evidence="3">
    <location>
        <begin position="1015"/>
        <end position="1056"/>
    </location>
</feature>
<dbReference type="InterPro" id="IPR036322">
    <property type="entry name" value="WD40_repeat_dom_sf"/>
</dbReference>
<dbReference type="PROSITE" id="PS50294">
    <property type="entry name" value="WD_REPEATS_REGION"/>
    <property type="match status" value="15"/>
</dbReference>
<dbReference type="CDD" id="cd00200">
    <property type="entry name" value="WD40"/>
    <property type="match status" value="3"/>
</dbReference>
<dbReference type="SUPFAM" id="SSF56112">
    <property type="entry name" value="Protein kinase-like (PK-like)"/>
    <property type="match status" value="1"/>
</dbReference>
<dbReference type="InterPro" id="IPR017441">
    <property type="entry name" value="Protein_kinase_ATP_BS"/>
</dbReference>
<feature type="repeat" description="WD" evidence="3">
    <location>
        <begin position="759"/>
        <end position="800"/>
    </location>
</feature>
<feature type="binding site" evidence="5">
    <location>
        <position position="134"/>
    </location>
    <ligand>
        <name>ATP</name>
        <dbReference type="ChEBI" id="CHEBI:30616"/>
    </ligand>
</feature>
<dbReference type="GO" id="GO:0005524">
    <property type="term" value="F:ATP binding"/>
    <property type="evidence" value="ECO:0007669"/>
    <property type="project" value="UniProtKB-UniRule"/>
</dbReference>
<feature type="repeat" description="WD" evidence="3">
    <location>
        <begin position="1497"/>
        <end position="1538"/>
    </location>
</feature>
<dbReference type="EMBL" id="PDSK01000111">
    <property type="protein sequence ID" value="PIE32583.1"/>
    <property type="molecule type" value="Genomic_DNA"/>
</dbReference>
<feature type="compositionally biased region" description="Basic and acidic residues" evidence="6">
    <location>
        <begin position="1"/>
        <end position="21"/>
    </location>
</feature>
<dbReference type="CDD" id="cd14014">
    <property type="entry name" value="STKc_PknB_like"/>
    <property type="match status" value="1"/>
</dbReference>
<name>A0A2G6KA97_9BACT</name>
<feature type="repeat" description="WD" evidence="3">
    <location>
        <begin position="1099"/>
        <end position="1140"/>
    </location>
</feature>
<feature type="repeat" description="WD" evidence="3">
    <location>
        <begin position="1539"/>
        <end position="1573"/>
    </location>
</feature>
<dbReference type="Gene3D" id="1.25.40.10">
    <property type="entry name" value="Tetratricopeptide repeat domain"/>
    <property type="match status" value="2"/>
</dbReference>
<dbReference type="Pfam" id="PF00400">
    <property type="entry name" value="WD40"/>
    <property type="match status" value="17"/>
</dbReference>
<organism evidence="8 9">
    <name type="scientific">candidate division KSB3 bacterium</name>
    <dbReference type="NCBI Taxonomy" id="2044937"/>
    <lineage>
        <taxon>Bacteria</taxon>
        <taxon>candidate division KSB3</taxon>
    </lineage>
</organism>
<dbReference type="Gene3D" id="2.130.10.10">
    <property type="entry name" value="YVTN repeat-like/Quinoprotein amine dehydrogenase"/>
    <property type="match status" value="5"/>
</dbReference>
<feature type="domain" description="Protein kinase" evidence="7">
    <location>
        <begin position="105"/>
        <end position="392"/>
    </location>
</feature>
<evidence type="ECO:0000256" key="2">
    <source>
        <dbReference type="ARBA" id="ARBA00022737"/>
    </source>
</evidence>
<feature type="repeat" description="WD" evidence="3">
    <location>
        <begin position="1413"/>
        <end position="1454"/>
    </location>
</feature>
<dbReference type="SUPFAM" id="SSF50978">
    <property type="entry name" value="WD40 repeat-like"/>
    <property type="match status" value="3"/>
</dbReference>
<feature type="compositionally biased region" description="Basic and acidic residues" evidence="6">
    <location>
        <begin position="28"/>
        <end position="58"/>
    </location>
</feature>
<sequence length="1583" mass="177981">MSKRTDQHEPSEKKAASRKDGLLASPSLRKERNGLTDAGKDIQTEKMDGTFLESHSEQQESIIELGETDESRSPSFSFPSSRNMYSHNSSDEFPWNIGDVVDEKYEVREIIGRGGMGIVYKVRHREWNIDLAVKMPLSGMLTNELVKARFIREAQTWVDLRLHPNIVQCWYVRELDGVPCVFMDYLDGGSLRDWIRQGIVKPGEWEKILDIIIQACDGLGYAHEHGVEAHRDVKPGNFLMSTQGEVRVTDFGIVKYKGIPDFDYDDFNVTFSQRFHEAATLTITGTDLGTPEYSAPEQWGQAKHADARSDIYALGGIFFELCCGRRAFDDKFQRVPPETLIGRHLFAPIPDIRTINHTVPDPIAELIIQCLAKEPEQRPGTMAELRERLVWVYQEVIGKTYWRKIPQAAELRSDALNNRAVSLLDLSSKEEALSTFQEALQLDAHHPESLYNMSLLEWRDDTISDVEVVRRLREAKQTSWRAGLYLGFIHLERAAADQAEQEFLEALRHNPPSESGLIWRALGDARMAQEHFFEAETAYQKALKYMPGDFASRQRLLLAKHRTRCQAGTLLFPYPRCLQTFTGYHKELTCAALSPSGRFAFVGNDYEVQLWDLALGKFFWRLTRSAHQNFWTFQGFANSDTSVSITQDGAFAVSGGSSDPTLKLWDMSTGECLRILKGHSQGITAIALTQDGQYAVSGSLDKTLRLWELATGKCVRLFKGHKKSILAVAVSPDGHVILSGAGRTIRVWDLSTGKYIKRFRGHKGLITALTMTHDGRFVVSGSRDNTLRLWIFTSGKHVQTFEGHRGRITDIALTPDDSLIVSGSADHTLRLWDAETGECLRTFTGHAHTVTSLVLTPDGHFALSISRDQTLRIWELATGQCLHTFKEFTYWLEGLAITPDGHKVLVGNHEDLQLQDFSNGTCLKKLTVYRDDGQRITWKFVSQTSQEDRTPLHLLPPGEVFLTIKGGKERTPAIRVTSDGQVALSGGTSTTLHLWDVETSSILWSFRSSSGLQIFRKNKNWLGTVAISQDEQLLLSGWYDSSVRLWMLKTGKILRILEGHTETIATVAMTVDGRFGVSGSFDHTLRLWDLSTGHCVHVFKGHEATVTTAAITPDGRYLLSGSMDTTVRLWDCTTGKCLRTFTGHQDTVTLVAISANGQFALSRSLDKTFRLWQLDAAEQHPPSNMQVCRQQEHQEAQNFRKRFLKYLNRSEMAMNTGKVATAYTFLALARTVPGYERDPKVIALNATLASVLQRKTLRAGRLLSTFDKHHDAINAVAITPDGKFAISGGRDNEIRLWSLTTQKCLRVLQGHRNNVSCVAVTANRHIVFSGSWDTSVRLWASATGECLNVFDEHEDYVRTLAITPDARFLVSGSSDRTIRLWEFPTNHPQQGRKALRDVYKTMKLASKRSLRVLKGHTTDVTAIAISADGQFAVSGGQDQTLRLWSLSTGKCLKVLEGHEHYVSAISITANGRFAISGSRDTTLRLWNLSRGRCLRVFEGHTDYVNALDLTSDGRFILSGSRDKTLRLWHLTTGECLQVFDRHERSVEAVSMTPDGRFAISGGYDNTVRLWEFDWKLAPTKNHV</sequence>
<dbReference type="GO" id="GO:0004672">
    <property type="term" value="F:protein kinase activity"/>
    <property type="evidence" value="ECO:0007669"/>
    <property type="project" value="InterPro"/>
</dbReference>
<dbReference type="SMART" id="SM00028">
    <property type="entry name" value="TPR"/>
    <property type="match status" value="3"/>
</dbReference>
<feature type="repeat" description="WD" evidence="3">
    <location>
        <begin position="1057"/>
        <end position="1098"/>
    </location>
</feature>
<dbReference type="SMART" id="SM00320">
    <property type="entry name" value="WD40"/>
    <property type="match status" value="20"/>
</dbReference>
<feature type="repeat" description="WD" evidence="3">
    <location>
        <begin position="1141"/>
        <end position="1175"/>
    </location>
</feature>
<dbReference type="PANTHER" id="PTHR19848">
    <property type="entry name" value="WD40 REPEAT PROTEIN"/>
    <property type="match status" value="1"/>
</dbReference>
<keyword evidence="4" id="KW-0802">TPR repeat</keyword>
<keyword evidence="5" id="KW-0547">Nucleotide-binding</keyword>
<evidence type="ECO:0000313" key="9">
    <source>
        <dbReference type="Proteomes" id="UP000230821"/>
    </source>
</evidence>
<dbReference type="InterPro" id="IPR011009">
    <property type="entry name" value="Kinase-like_dom_sf"/>
</dbReference>
<dbReference type="PROSITE" id="PS50005">
    <property type="entry name" value="TPR"/>
    <property type="match status" value="2"/>
</dbReference>
<dbReference type="Proteomes" id="UP000230821">
    <property type="component" value="Unassembled WGS sequence"/>
</dbReference>
<dbReference type="InterPro" id="IPR011990">
    <property type="entry name" value="TPR-like_helical_dom_sf"/>
</dbReference>
<evidence type="ECO:0000313" key="8">
    <source>
        <dbReference type="EMBL" id="PIE32583.1"/>
    </source>
</evidence>
<proteinExistence type="predicted"/>
<dbReference type="PROSITE" id="PS00678">
    <property type="entry name" value="WD_REPEATS_1"/>
    <property type="match status" value="6"/>
</dbReference>
<feature type="repeat" description="TPR" evidence="4">
    <location>
        <begin position="516"/>
        <end position="549"/>
    </location>
</feature>
<keyword evidence="5" id="KW-0067">ATP-binding</keyword>
<dbReference type="PROSITE" id="PS50082">
    <property type="entry name" value="WD_REPEATS_2"/>
    <property type="match status" value="18"/>
</dbReference>
<feature type="repeat" description="WD" evidence="3">
    <location>
        <begin position="1308"/>
        <end position="1349"/>
    </location>
</feature>
<feature type="repeat" description="WD" evidence="3">
    <location>
        <begin position="1350"/>
        <end position="1391"/>
    </location>
</feature>
<evidence type="ECO:0000259" key="7">
    <source>
        <dbReference type="PROSITE" id="PS50011"/>
    </source>
</evidence>
<feature type="repeat" description="WD" evidence="3">
    <location>
        <begin position="676"/>
        <end position="717"/>
    </location>
</feature>
<feature type="repeat" description="WD" evidence="3">
    <location>
        <begin position="843"/>
        <end position="884"/>
    </location>
</feature>
<dbReference type="Gene3D" id="1.10.510.10">
    <property type="entry name" value="Transferase(Phosphotransferase) domain 1"/>
    <property type="match status" value="1"/>
</dbReference>
<feature type="repeat" description="WD" evidence="3">
    <location>
        <begin position="1266"/>
        <end position="1307"/>
    </location>
</feature>
<comment type="caution">
    <text evidence="8">The sequence shown here is derived from an EMBL/GenBank/DDBJ whole genome shotgun (WGS) entry which is preliminary data.</text>
</comment>